<reference evidence="3" key="4">
    <citation type="submission" date="2025-09" db="UniProtKB">
        <authorList>
            <consortium name="Ensembl"/>
        </authorList>
    </citation>
    <scope>IDENTIFICATION</scope>
</reference>
<dbReference type="GO" id="GO:0031267">
    <property type="term" value="F:small GTPase binding"/>
    <property type="evidence" value="ECO:0007669"/>
    <property type="project" value="TreeGrafter"/>
</dbReference>
<dbReference type="Bgee" id="ENSELUG00000024498">
    <property type="expression patterns" value="Expressed in digestive tract and 15 other cell types or tissues"/>
</dbReference>
<sequence length="700" mass="80942">MLALYNLLCRKKLISKTEHGFCNRTTKEPCFPFRLLDDNKKHQELILGICSEKDTMREELKRRVEIEKQHMGTIKKLEGRLEELLKELKESKDKLVNQDGAAKNALQQMQREMAYRVEQAGKKCEEARQEKEAMVMKYVRGEKEALDLRRDKEGLEKRLREATKEVDRQALRGNQLAQEKGRLQQLYDAKDGEVSRLSRELEKVKEEVNSHLIKVKWAQNKLKSETDAHKETKDKLRDTTAKLTQAKEETEQIRKNCQDMIRTYQESEEIKSNELDAKLRETKGELEKKKQEQTDQLEMHRAKAKELEDLKRTFKEGLDELTTLRTKVKCLEDERPRWEDELSKYREIINRQKTEIARQRDKLGEIQALEQQDEQEMASLREEVESVNIQIGELQRDVQGSREREAELLGFTEKLSSKNAQLQSESNSLQAQLDRLSTNSMELQGRLDETQTALTHRLQKEEALRQDDVQALQAERATLQCEMSQLKTRVEELRDELQTQKRKQAANIKDLTKQLTQARKRLEQVENGGCDRDVSSMGSRSSSSGSLNARHGSGVEERSPESQSGPTVVMVDSYPEVDKAVLVERIVRLQKAHARKQEKIEFMEDHIKQLVEEIRKKTKIIQSYVLREESGALSSEASDFNKAQLGRRGGIMASLYTSHPADSGLTLDLSLEINRKLQAVLEDTLLKNITLKVGPNVHLF</sequence>
<gene>
    <name evidence="3" type="primary">CCDC186</name>
</gene>
<evidence type="ECO:0000256" key="1">
    <source>
        <dbReference type="SAM" id="Coils"/>
    </source>
</evidence>
<feature type="region of interest" description="Disordered" evidence="2">
    <location>
        <begin position="523"/>
        <end position="568"/>
    </location>
</feature>
<proteinExistence type="predicted"/>
<dbReference type="InterPro" id="IPR038830">
    <property type="entry name" value="CCDC186"/>
</dbReference>
<keyword evidence="4" id="KW-1185">Reference proteome</keyword>
<evidence type="ECO:0000256" key="2">
    <source>
        <dbReference type="SAM" id="MobiDB-lite"/>
    </source>
</evidence>
<protein>
    <submittedName>
        <fullName evidence="3">Uncharacterized protein</fullName>
    </submittedName>
</protein>
<feature type="compositionally biased region" description="Low complexity" evidence="2">
    <location>
        <begin position="535"/>
        <end position="546"/>
    </location>
</feature>
<dbReference type="GO" id="GO:0099518">
    <property type="term" value="P:vesicle cytoskeletal trafficking"/>
    <property type="evidence" value="ECO:0007669"/>
    <property type="project" value="TreeGrafter"/>
</dbReference>
<name>A0A6Q2X7X2_ESOLU</name>
<feature type="compositionally biased region" description="Basic and acidic residues" evidence="2">
    <location>
        <begin position="523"/>
        <end position="534"/>
    </location>
</feature>
<accession>A0A6Q2X7X2</accession>
<feature type="coiled-coil region" evidence="1">
    <location>
        <begin position="586"/>
        <end position="620"/>
    </location>
</feature>
<dbReference type="PANTHER" id="PTHR18911">
    <property type="entry name" value="CTCL TUMOR ANTIGEN HD-CL-01"/>
    <property type="match status" value="1"/>
</dbReference>
<dbReference type="Proteomes" id="UP000265140">
    <property type="component" value="Chromosome 5"/>
</dbReference>
<organism evidence="3 4">
    <name type="scientific">Esox lucius</name>
    <name type="common">Northern pike</name>
    <dbReference type="NCBI Taxonomy" id="8010"/>
    <lineage>
        <taxon>Eukaryota</taxon>
        <taxon>Metazoa</taxon>
        <taxon>Chordata</taxon>
        <taxon>Craniata</taxon>
        <taxon>Vertebrata</taxon>
        <taxon>Euteleostomi</taxon>
        <taxon>Actinopterygii</taxon>
        <taxon>Neopterygii</taxon>
        <taxon>Teleostei</taxon>
        <taxon>Protacanthopterygii</taxon>
        <taxon>Esociformes</taxon>
        <taxon>Esocidae</taxon>
        <taxon>Esox</taxon>
    </lineage>
</organism>
<evidence type="ECO:0000313" key="4">
    <source>
        <dbReference type="Proteomes" id="UP000265140"/>
    </source>
</evidence>
<dbReference type="GO" id="GO:0005802">
    <property type="term" value="C:trans-Golgi network"/>
    <property type="evidence" value="ECO:0007669"/>
    <property type="project" value="TreeGrafter"/>
</dbReference>
<dbReference type="Gene3D" id="1.10.287.1490">
    <property type="match status" value="1"/>
</dbReference>
<reference evidence="3" key="2">
    <citation type="submission" date="2020-02" db="EMBL/GenBank/DDBJ databases">
        <title>Esox lucius (northern pike) genome, fEsoLuc1, primary haplotype.</title>
        <authorList>
            <person name="Myers G."/>
            <person name="Karagic N."/>
            <person name="Meyer A."/>
            <person name="Pippel M."/>
            <person name="Reichard M."/>
            <person name="Winkler S."/>
            <person name="Tracey A."/>
            <person name="Sims Y."/>
            <person name="Howe K."/>
            <person name="Rhie A."/>
            <person name="Formenti G."/>
            <person name="Durbin R."/>
            <person name="Fedrigo O."/>
            <person name="Jarvis E.D."/>
        </authorList>
    </citation>
    <scope>NUCLEOTIDE SEQUENCE [LARGE SCALE GENOMIC DNA]</scope>
</reference>
<dbReference type="PANTHER" id="PTHR18911:SF5">
    <property type="entry name" value="COILED-COIL DOMAIN-CONTAINING PROTEIN 186"/>
    <property type="match status" value="1"/>
</dbReference>
<evidence type="ECO:0000313" key="3">
    <source>
        <dbReference type="Ensembl" id="ENSELUP00000049327.1"/>
    </source>
</evidence>
<dbReference type="Ensembl" id="ENSELUT00000076180.2">
    <property type="protein sequence ID" value="ENSELUP00000049327.1"/>
    <property type="gene ID" value="ENSELUG00000024498.3"/>
</dbReference>
<dbReference type="GeneTree" id="ENSGT00720000108851"/>
<reference evidence="3" key="3">
    <citation type="submission" date="2025-08" db="UniProtKB">
        <authorList>
            <consortium name="Ensembl"/>
        </authorList>
    </citation>
    <scope>IDENTIFICATION</scope>
</reference>
<keyword evidence="1" id="KW-0175">Coiled coil</keyword>
<reference evidence="4" key="1">
    <citation type="journal article" date="2014" name="PLoS ONE">
        <title>The genome and linkage map of the northern pike (Esox lucius): conserved synteny revealed between the salmonid sister group and the Neoteleostei.</title>
        <authorList>
            <person name="Rondeau E.B."/>
            <person name="Minkley D.R."/>
            <person name="Leong J.S."/>
            <person name="Messmer A.M."/>
            <person name="Jantzen J.R."/>
            <person name="von Schalburg K.R."/>
            <person name="Lemon C."/>
            <person name="Bird N.H."/>
            <person name="Koop B.F."/>
        </authorList>
    </citation>
    <scope>NUCLEOTIDE SEQUENCE</scope>
</reference>
<dbReference type="AlphaFoldDB" id="A0A6Q2X7X2"/>